<comment type="caution">
    <text evidence="1">The sequence shown here is derived from an EMBL/GenBank/DDBJ whole genome shotgun (WGS) entry which is preliminary data.</text>
</comment>
<dbReference type="EMBL" id="CARXXK010000003">
    <property type="protein sequence ID" value="CAI6362010.1"/>
    <property type="molecule type" value="Genomic_DNA"/>
</dbReference>
<gene>
    <name evidence="1" type="ORF">MEUPH1_LOCUS17130</name>
</gene>
<dbReference type="PANTHER" id="PTHR47331:SF5">
    <property type="entry name" value="RIBONUCLEASE H"/>
    <property type="match status" value="1"/>
</dbReference>
<accession>A0AAV0X148</accession>
<organism evidence="1 2">
    <name type="scientific">Macrosiphum euphorbiae</name>
    <name type="common">potato aphid</name>
    <dbReference type="NCBI Taxonomy" id="13131"/>
    <lineage>
        <taxon>Eukaryota</taxon>
        <taxon>Metazoa</taxon>
        <taxon>Ecdysozoa</taxon>
        <taxon>Arthropoda</taxon>
        <taxon>Hexapoda</taxon>
        <taxon>Insecta</taxon>
        <taxon>Pterygota</taxon>
        <taxon>Neoptera</taxon>
        <taxon>Paraneoptera</taxon>
        <taxon>Hemiptera</taxon>
        <taxon>Sternorrhyncha</taxon>
        <taxon>Aphidomorpha</taxon>
        <taxon>Aphidoidea</taxon>
        <taxon>Aphididae</taxon>
        <taxon>Macrosiphini</taxon>
        <taxon>Macrosiphum</taxon>
    </lineage>
</organism>
<dbReference type="AlphaFoldDB" id="A0AAV0X148"/>
<name>A0AAV0X148_9HEMI</name>
<proteinExistence type="predicted"/>
<dbReference type="Proteomes" id="UP001160148">
    <property type="component" value="Unassembled WGS sequence"/>
</dbReference>
<keyword evidence="2" id="KW-1185">Reference proteome</keyword>
<dbReference type="InterPro" id="IPR005312">
    <property type="entry name" value="DUF1759"/>
</dbReference>
<sequence length="617" mass="69538">MTGDTDELTAFVLRRGQIKAQLTRFQTFLNDPKSNVLTQLRLRAEKIREAWTEFDAIQNNIEMLDDSNNDQLQYRSAFENLYFDVMSEVDDRLSRSNAPAQNRQQIQGDQSEVTNSHNFPLIKLKALEIPTFTGKFDDWVTFQDIFCALVHKNKLISDIQKFCYLRNALEGEASSLIKNLETSSSNYEIAWKIVTTRYNNTRMLIQTHTKRIFDLEPINKESAIKLKQLTDSLNAHIQALKALNHDPHSWGALLLHVIYTKLDTNSIRQWEAEVSRDDLPSVQLMMEFLGKRSQMLESVENAKLLTFKQNEPNCLSNKISKFGASKKGASTFLTTYKMKCYMCQQPHPIYRCTVFLALDIASRINKVNELKLCSNCLKKTDHQVKQCPARKCGKCQKPHNLLLHQDKEPSSDEGSTQSNGSNDELVVAHTADAGETDNQVLLATAIIKISSSAGSYIHGRALLDNGSQTNFITNNLVHKLGLKRHKVNIPICGISESKNNIKHKVTAIVQSLNSSYVTTIEFLVLSKITGSLPQEPIHTISVPDNVNIADPSFNCPGSIDVLIGGDTYWDIMCDEKLKTKDGPYLQKTLFGWVVVGKTSTKSSVRKLNSCLSTTQNQ</sequence>
<evidence type="ECO:0000313" key="1">
    <source>
        <dbReference type="EMBL" id="CAI6362010.1"/>
    </source>
</evidence>
<dbReference type="PANTHER" id="PTHR47331">
    <property type="entry name" value="PHD-TYPE DOMAIN-CONTAINING PROTEIN"/>
    <property type="match status" value="1"/>
</dbReference>
<protein>
    <recommendedName>
        <fullName evidence="3">Peptidase aspartic putative domain-containing protein</fullName>
    </recommendedName>
</protein>
<evidence type="ECO:0008006" key="3">
    <source>
        <dbReference type="Google" id="ProtNLM"/>
    </source>
</evidence>
<dbReference type="Pfam" id="PF03564">
    <property type="entry name" value="DUF1759"/>
    <property type="match status" value="1"/>
</dbReference>
<evidence type="ECO:0000313" key="2">
    <source>
        <dbReference type="Proteomes" id="UP001160148"/>
    </source>
</evidence>
<reference evidence="1 2" key="1">
    <citation type="submission" date="2023-01" db="EMBL/GenBank/DDBJ databases">
        <authorList>
            <person name="Whitehead M."/>
        </authorList>
    </citation>
    <scope>NUCLEOTIDE SEQUENCE [LARGE SCALE GENOMIC DNA]</scope>
</reference>